<dbReference type="GO" id="GO:0016491">
    <property type="term" value="F:oxidoreductase activity"/>
    <property type="evidence" value="ECO:0007669"/>
    <property type="project" value="InterPro"/>
</dbReference>
<dbReference type="GO" id="GO:0016740">
    <property type="term" value="F:transferase activity"/>
    <property type="evidence" value="ECO:0007669"/>
    <property type="project" value="UniProtKB-KW"/>
</dbReference>
<evidence type="ECO:0000313" key="3">
    <source>
        <dbReference type="EMBL" id="SVE48614.1"/>
    </source>
</evidence>
<sequence length="234" mass="25016">SDAEIAIRDGNRYLRSTLPVDRASIRNSDETVERVTSSDCSFKMSMKTPGLLDDLSMVRCNPKSPGPGEVEIKIEAAGLNFRDVMTAMGMLPVEVDTEAAGFGWECAGTVVDVGHGVTSFNSGDPVMAIAPDTIGTHTLTPELLVAPIPRDLTMAEGASIPVIFLTAWYSLIRLARLEKGDRILIHSASGGVGLAAIQVARYVGAEVYVTAGSEEKRDYLANLGIQYVLVSRSL</sequence>
<evidence type="ECO:0000259" key="2">
    <source>
        <dbReference type="SMART" id="SM00829"/>
    </source>
</evidence>
<dbReference type="Pfam" id="PF08240">
    <property type="entry name" value="ADH_N"/>
    <property type="match status" value="1"/>
</dbReference>
<dbReference type="InterPro" id="IPR013149">
    <property type="entry name" value="ADH-like_C"/>
</dbReference>
<gene>
    <name evidence="3" type="ORF">METZ01_LOCUS501468</name>
</gene>
<protein>
    <recommendedName>
        <fullName evidence="2">Enoyl reductase (ER) domain-containing protein</fullName>
    </recommendedName>
</protein>
<feature type="non-terminal residue" evidence="3">
    <location>
        <position position="1"/>
    </location>
</feature>
<dbReference type="PANTHER" id="PTHR45681">
    <property type="entry name" value="POLYKETIDE SYNTHASE 44-RELATED"/>
    <property type="match status" value="1"/>
</dbReference>
<dbReference type="InterPro" id="IPR020843">
    <property type="entry name" value="ER"/>
</dbReference>
<dbReference type="SMART" id="SM00829">
    <property type="entry name" value="PKS_ER"/>
    <property type="match status" value="1"/>
</dbReference>
<dbReference type="InterPro" id="IPR011032">
    <property type="entry name" value="GroES-like_sf"/>
</dbReference>
<name>A0A383DWB1_9ZZZZ</name>
<dbReference type="InterPro" id="IPR013154">
    <property type="entry name" value="ADH-like_N"/>
</dbReference>
<feature type="non-terminal residue" evidence="3">
    <location>
        <position position="234"/>
    </location>
</feature>
<accession>A0A383DWB1</accession>
<dbReference type="InterPro" id="IPR050444">
    <property type="entry name" value="Polyketide_Synthase"/>
</dbReference>
<dbReference type="EMBL" id="UINC01220620">
    <property type="protein sequence ID" value="SVE48614.1"/>
    <property type="molecule type" value="Genomic_DNA"/>
</dbReference>
<dbReference type="PROSITE" id="PS01162">
    <property type="entry name" value="QOR_ZETA_CRYSTAL"/>
    <property type="match status" value="1"/>
</dbReference>
<dbReference type="InterPro" id="IPR036291">
    <property type="entry name" value="NAD(P)-bd_dom_sf"/>
</dbReference>
<dbReference type="SUPFAM" id="SSF51735">
    <property type="entry name" value="NAD(P)-binding Rossmann-fold domains"/>
    <property type="match status" value="1"/>
</dbReference>
<dbReference type="Gene3D" id="3.90.180.10">
    <property type="entry name" value="Medium-chain alcohol dehydrogenases, catalytic domain"/>
    <property type="match status" value="1"/>
</dbReference>
<dbReference type="InterPro" id="IPR002364">
    <property type="entry name" value="Quin_OxRdtase/zeta-crystal_CS"/>
</dbReference>
<evidence type="ECO:0000256" key="1">
    <source>
        <dbReference type="ARBA" id="ARBA00022679"/>
    </source>
</evidence>
<feature type="domain" description="Enoyl reductase (ER)" evidence="2">
    <location>
        <begin position="50"/>
        <end position="234"/>
    </location>
</feature>
<dbReference type="GO" id="GO:0008270">
    <property type="term" value="F:zinc ion binding"/>
    <property type="evidence" value="ECO:0007669"/>
    <property type="project" value="InterPro"/>
</dbReference>
<dbReference type="PANTHER" id="PTHR45681:SF6">
    <property type="entry name" value="POLYKETIDE SYNTHASE 37"/>
    <property type="match status" value="1"/>
</dbReference>
<dbReference type="CDD" id="cd05195">
    <property type="entry name" value="enoyl_red"/>
    <property type="match status" value="1"/>
</dbReference>
<proteinExistence type="predicted"/>
<dbReference type="Pfam" id="PF00107">
    <property type="entry name" value="ADH_zinc_N"/>
    <property type="match status" value="1"/>
</dbReference>
<organism evidence="3">
    <name type="scientific">marine metagenome</name>
    <dbReference type="NCBI Taxonomy" id="408172"/>
    <lineage>
        <taxon>unclassified sequences</taxon>
        <taxon>metagenomes</taxon>
        <taxon>ecological metagenomes</taxon>
    </lineage>
</organism>
<keyword evidence="1" id="KW-0808">Transferase</keyword>
<reference evidence="3" key="1">
    <citation type="submission" date="2018-05" db="EMBL/GenBank/DDBJ databases">
        <authorList>
            <person name="Lanie J.A."/>
            <person name="Ng W.-L."/>
            <person name="Kazmierczak K.M."/>
            <person name="Andrzejewski T.M."/>
            <person name="Davidsen T.M."/>
            <person name="Wayne K.J."/>
            <person name="Tettelin H."/>
            <person name="Glass J.I."/>
            <person name="Rusch D."/>
            <person name="Podicherti R."/>
            <person name="Tsui H.-C.T."/>
            <person name="Winkler M.E."/>
        </authorList>
    </citation>
    <scope>NUCLEOTIDE SEQUENCE</scope>
</reference>
<dbReference type="SUPFAM" id="SSF50129">
    <property type="entry name" value="GroES-like"/>
    <property type="match status" value="1"/>
</dbReference>
<dbReference type="AlphaFoldDB" id="A0A383DWB1"/>